<dbReference type="Pfam" id="PF07727">
    <property type="entry name" value="RVT_2"/>
    <property type="match status" value="1"/>
</dbReference>
<feature type="transmembrane region" description="Helical" evidence="1">
    <location>
        <begin position="25"/>
        <end position="43"/>
    </location>
</feature>
<keyword evidence="1" id="KW-0472">Membrane</keyword>
<accession>A0A151SM38</accession>
<evidence type="ECO:0000313" key="3">
    <source>
        <dbReference type="EMBL" id="KYP55890.1"/>
    </source>
</evidence>
<evidence type="ECO:0000259" key="2">
    <source>
        <dbReference type="Pfam" id="PF07727"/>
    </source>
</evidence>
<evidence type="ECO:0000256" key="1">
    <source>
        <dbReference type="SAM" id="Phobius"/>
    </source>
</evidence>
<evidence type="ECO:0000313" key="4">
    <source>
        <dbReference type="Proteomes" id="UP000075243"/>
    </source>
</evidence>
<proteinExistence type="predicted"/>
<organism evidence="3 4">
    <name type="scientific">Cajanus cajan</name>
    <name type="common">Pigeon pea</name>
    <name type="synonym">Cajanus indicus</name>
    <dbReference type="NCBI Taxonomy" id="3821"/>
    <lineage>
        <taxon>Eukaryota</taxon>
        <taxon>Viridiplantae</taxon>
        <taxon>Streptophyta</taxon>
        <taxon>Embryophyta</taxon>
        <taxon>Tracheophyta</taxon>
        <taxon>Spermatophyta</taxon>
        <taxon>Magnoliopsida</taxon>
        <taxon>eudicotyledons</taxon>
        <taxon>Gunneridae</taxon>
        <taxon>Pentapetalae</taxon>
        <taxon>rosids</taxon>
        <taxon>fabids</taxon>
        <taxon>Fabales</taxon>
        <taxon>Fabaceae</taxon>
        <taxon>Papilionoideae</taxon>
        <taxon>50 kb inversion clade</taxon>
        <taxon>NPAAA clade</taxon>
        <taxon>indigoferoid/millettioid clade</taxon>
        <taxon>Phaseoleae</taxon>
        <taxon>Cajanus</taxon>
    </lineage>
</organism>
<dbReference type="AlphaFoldDB" id="A0A151SM38"/>
<dbReference type="OMA" id="SITCDRK"/>
<keyword evidence="1" id="KW-1133">Transmembrane helix</keyword>
<protein>
    <submittedName>
        <fullName evidence="3">Retrovirus-related Pol polyprotein from transposon TNT 1-94</fullName>
    </submittedName>
</protein>
<dbReference type="InterPro" id="IPR013103">
    <property type="entry name" value="RVT_2"/>
</dbReference>
<gene>
    <name evidence="3" type="ORF">KK1_002116</name>
</gene>
<sequence>MCDQGYKKTTSDHCVFVRKFLDDDFIILLLYVDVMLIIGKNVSRIDRLKKQLSESFAMKDLRAAKKILGISITCDRKEKKLWLSQEHYIKKVLQRF</sequence>
<reference evidence="3 4" key="1">
    <citation type="journal article" date="2012" name="Nat. Biotechnol.">
        <title>Draft genome sequence of pigeonpea (Cajanus cajan), an orphan legume crop of resource-poor farmers.</title>
        <authorList>
            <person name="Varshney R.K."/>
            <person name="Chen W."/>
            <person name="Li Y."/>
            <person name="Bharti A.K."/>
            <person name="Saxena R.K."/>
            <person name="Schlueter J.A."/>
            <person name="Donoghue M.T."/>
            <person name="Azam S."/>
            <person name="Fan G."/>
            <person name="Whaley A.M."/>
            <person name="Farmer A.D."/>
            <person name="Sheridan J."/>
            <person name="Iwata A."/>
            <person name="Tuteja R."/>
            <person name="Penmetsa R.V."/>
            <person name="Wu W."/>
            <person name="Upadhyaya H.D."/>
            <person name="Yang S.P."/>
            <person name="Shah T."/>
            <person name="Saxena K.B."/>
            <person name="Michael T."/>
            <person name="McCombie W.R."/>
            <person name="Yang B."/>
            <person name="Zhang G."/>
            <person name="Yang H."/>
            <person name="Wang J."/>
            <person name="Spillane C."/>
            <person name="Cook D.R."/>
            <person name="May G.D."/>
            <person name="Xu X."/>
            <person name="Jackson S.A."/>
        </authorList>
    </citation>
    <scope>NUCLEOTIDE SEQUENCE [LARGE SCALE GENOMIC DNA]</scope>
    <source>
        <strain evidence="4">cv. Asha</strain>
    </source>
</reference>
<keyword evidence="1" id="KW-0812">Transmembrane</keyword>
<dbReference type="EMBL" id="CM003613">
    <property type="protein sequence ID" value="KYP55890.1"/>
    <property type="molecule type" value="Genomic_DNA"/>
</dbReference>
<dbReference type="Gramene" id="C.cajan_02065.t">
    <property type="protein sequence ID" value="C.cajan_02065.t.cds1"/>
    <property type="gene ID" value="C.cajan_02065"/>
</dbReference>
<feature type="domain" description="Reverse transcriptase Ty1/copia-type" evidence="2">
    <location>
        <begin position="3"/>
        <end position="96"/>
    </location>
</feature>
<keyword evidence="4" id="KW-1185">Reference proteome</keyword>
<name>A0A151SM38_CAJCA</name>
<dbReference type="Proteomes" id="UP000075243">
    <property type="component" value="Chromosome 11"/>
</dbReference>